<dbReference type="InterPro" id="IPR008949">
    <property type="entry name" value="Isoprenoid_synthase_dom_sf"/>
</dbReference>
<dbReference type="Proteomes" id="UP001500403">
    <property type="component" value="Unassembled WGS sequence"/>
</dbReference>
<sequence>MSQHTEFTIPFASTAPGADVDRARQVNIQWAVRHALLGSPEAVTRYTGWRLPELAARFHPHATGDDLVLAADLQCFFFLFDDQFDAPEGLRPQAVKASMQLLDLLHQLPGTRPAYATPATLAWADVWERSCEGMSPAWKARATHEWARYFVGNLMEDLKRRNHPIRTLEEYVVFRRQTIATGPVYDMSERVQHFEIPVGAFHTPQIQGMRDLATDVVTLCNDVASVSKEETRSETLNSVLLLESTADTTREDAIRQIEKLVSDKVRAFLTLQEELDDALAQMHVGETQCRDTHRYVRDALHSMMRGNYDWQRSTDRYSATSQRDLRPADVPNYYDDLVSPMER</sequence>
<dbReference type="Gene3D" id="1.10.600.10">
    <property type="entry name" value="Farnesyl Diphosphate Synthase"/>
    <property type="match status" value="1"/>
</dbReference>
<dbReference type="EMBL" id="BAAAUD010000060">
    <property type="protein sequence ID" value="GAA2967187.1"/>
    <property type="molecule type" value="Genomic_DNA"/>
</dbReference>
<name>A0ABN3XN77_9ACTN</name>
<feature type="region of interest" description="Disordered" evidence="3">
    <location>
        <begin position="317"/>
        <end position="343"/>
    </location>
</feature>
<dbReference type="EC" id="4.2.3.-" evidence="2"/>
<dbReference type="PANTHER" id="PTHR35201:SF4">
    <property type="entry name" value="BETA-PINACENE SYNTHASE-RELATED"/>
    <property type="match status" value="1"/>
</dbReference>
<dbReference type="InterPro" id="IPR034686">
    <property type="entry name" value="Terpene_cyclase-like_2"/>
</dbReference>
<comment type="cofactor">
    <cofactor evidence="2">
        <name>Mg(2+)</name>
        <dbReference type="ChEBI" id="CHEBI:18420"/>
    </cofactor>
</comment>
<dbReference type="PANTHER" id="PTHR35201">
    <property type="entry name" value="TERPENE SYNTHASE"/>
    <property type="match status" value="1"/>
</dbReference>
<keyword evidence="1 2" id="KW-0456">Lyase</keyword>
<evidence type="ECO:0000256" key="1">
    <source>
        <dbReference type="ARBA" id="ARBA00023239"/>
    </source>
</evidence>
<dbReference type="SFLD" id="SFLDG01020">
    <property type="entry name" value="Terpene_Cyclase_Like_2"/>
    <property type="match status" value="1"/>
</dbReference>
<reference evidence="4 5" key="1">
    <citation type="journal article" date="2019" name="Int. J. Syst. Evol. Microbiol.">
        <title>The Global Catalogue of Microorganisms (GCM) 10K type strain sequencing project: providing services to taxonomists for standard genome sequencing and annotation.</title>
        <authorList>
            <consortium name="The Broad Institute Genomics Platform"/>
            <consortium name="The Broad Institute Genome Sequencing Center for Infectious Disease"/>
            <person name="Wu L."/>
            <person name="Ma J."/>
        </authorList>
    </citation>
    <scope>NUCLEOTIDE SEQUENCE [LARGE SCALE GENOMIC DNA]</scope>
    <source>
        <strain evidence="4 5">JCM 9088</strain>
    </source>
</reference>
<accession>A0ABN3XN77</accession>
<dbReference type="SUPFAM" id="SSF48576">
    <property type="entry name" value="Terpenoid synthases"/>
    <property type="match status" value="1"/>
</dbReference>
<comment type="caution">
    <text evidence="4">The sequence shown here is derived from an EMBL/GenBank/DDBJ whole genome shotgun (WGS) entry which is preliminary data.</text>
</comment>
<gene>
    <name evidence="4" type="ORF">GCM10010446_61160</name>
</gene>
<dbReference type="SFLD" id="SFLDS00005">
    <property type="entry name" value="Isoprenoid_Synthase_Type_I"/>
    <property type="match status" value="1"/>
</dbReference>
<evidence type="ECO:0000256" key="3">
    <source>
        <dbReference type="SAM" id="MobiDB-lite"/>
    </source>
</evidence>
<evidence type="ECO:0000313" key="5">
    <source>
        <dbReference type="Proteomes" id="UP001500403"/>
    </source>
</evidence>
<dbReference type="RefSeq" id="WP_344499609.1">
    <property type="nucleotide sequence ID" value="NZ_BAAAUD010000060.1"/>
</dbReference>
<comment type="similarity">
    <text evidence="2">Belongs to the terpene synthase family.</text>
</comment>
<protein>
    <recommendedName>
        <fullName evidence="2">Terpene synthase</fullName>
        <ecNumber evidence="2">4.2.3.-</ecNumber>
    </recommendedName>
</protein>
<dbReference type="Pfam" id="PF19086">
    <property type="entry name" value="Terpene_syn_C_2"/>
    <property type="match status" value="1"/>
</dbReference>
<organism evidence="4 5">
    <name type="scientific">Streptomyces enissocaesilis</name>
    <dbReference type="NCBI Taxonomy" id="332589"/>
    <lineage>
        <taxon>Bacteria</taxon>
        <taxon>Bacillati</taxon>
        <taxon>Actinomycetota</taxon>
        <taxon>Actinomycetes</taxon>
        <taxon>Kitasatosporales</taxon>
        <taxon>Streptomycetaceae</taxon>
        <taxon>Streptomyces</taxon>
        <taxon>Streptomyces rochei group</taxon>
    </lineage>
</organism>
<keyword evidence="5" id="KW-1185">Reference proteome</keyword>
<proteinExistence type="inferred from homology"/>
<evidence type="ECO:0000256" key="2">
    <source>
        <dbReference type="RuleBase" id="RU366034"/>
    </source>
</evidence>
<keyword evidence="2" id="KW-0479">Metal-binding</keyword>
<keyword evidence="2" id="KW-0460">Magnesium</keyword>
<evidence type="ECO:0000313" key="4">
    <source>
        <dbReference type="EMBL" id="GAA2967187.1"/>
    </source>
</evidence>